<accession>A0A3G4ZST3</accession>
<name>A0A3G4ZST3_9VIRU</name>
<proteinExistence type="predicted"/>
<sequence length="63" mass="7697">MVESLSRFIESGQLIELLCGCHVYRAWYGFKVLRPLDVEQYWDWYHGLLEFISDIVYRAWYEC</sequence>
<dbReference type="EMBL" id="MK072007">
    <property type="protein sequence ID" value="AYV77061.1"/>
    <property type="molecule type" value="Genomic_DNA"/>
</dbReference>
<protein>
    <submittedName>
        <fullName evidence="1">Uncharacterized protein</fullName>
    </submittedName>
</protein>
<reference evidence="1" key="1">
    <citation type="submission" date="2018-10" db="EMBL/GenBank/DDBJ databases">
        <title>Hidden diversity of soil giant viruses.</title>
        <authorList>
            <person name="Schulz F."/>
            <person name="Alteio L."/>
            <person name="Goudeau D."/>
            <person name="Ryan E.M."/>
            <person name="Malmstrom R.R."/>
            <person name="Blanchard J."/>
            <person name="Woyke T."/>
        </authorList>
    </citation>
    <scope>NUCLEOTIDE SEQUENCE</scope>
    <source>
        <strain evidence="1">BAV1</strain>
    </source>
</reference>
<evidence type="ECO:0000313" key="1">
    <source>
        <dbReference type="EMBL" id="AYV77061.1"/>
    </source>
</evidence>
<organism evidence="1">
    <name type="scientific">Barrevirus sp</name>
    <dbReference type="NCBI Taxonomy" id="2487763"/>
    <lineage>
        <taxon>Viruses</taxon>
        <taxon>Varidnaviria</taxon>
        <taxon>Bamfordvirae</taxon>
        <taxon>Nucleocytoviricota</taxon>
        <taxon>Megaviricetes</taxon>
        <taxon>Imitervirales</taxon>
        <taxon>Mimiviridae</taxon>
        <taxon>Klosneuvirinae</taxon>
    </lineage>
</organism>
<gene>
    <name evidence="1" type="ORF">Barrevirus10_7</name>
</gene>